<evidence type="ECO:0000256" key="1">
    <source>
        <dbReference type="SAM" id="MobiDB-lite"/>
    </source>
</evidence>
<name>A0AAD0YDS5_9FLAO</name>
<evidence type="ECO:0000313" key="4">
    <source>
        <dbReference type="Proteomes" id="UP000274073"/>
    </source>
</evidence>
<dbReference type="EMBL" id="CP033912">
    <property type="protein sequence ID" value="AZA96070.1"/>
    <property type="molecule type" value="Genomic_DNA"/>
</dbReference>
<feature type="region of interest" description="Disordered" evidence="1">
    <location>
        <begin position="328"/>
        <end position="348"/>
    </location>
</feature>
<evidence type="ECO:0000313" key="5">
    <source>
        <dbReference type="Proteomes" id="UP000281741"/>
    </source>
</evidence>
<sequence>MERVNKDIKDSLPTGSNIAFDFRKIEAIQSNLDIYFNELRKEGYNIVFLNITKDITKGICHDFFNHPNNLTKDITFFDKITLDPRIKEGYKRFYFYESENNFYPEDFRIQNIFKEHFKNELKPFSEEHGKQHTSSFVYLTSYINVKSFMSAKKELLMYAVYLLASKVLKEWRKKGPIPFYSKENKEKQDTPILVCQSLNSAYIVSILSNLLKLDVLILDKIGPINKLYSSLDKHIIDKKNYIVVSDMVCLGTEVKIVKNIIQFLGGSYLGNISLIKTETLKKCHIDRKDATLAVFSIDRTNYKELKYEIKTDLTDEVDDELIDEITNVSGDDGTTEPAEEIKTDLRDE</sequence>
<dbReference type="Proteomes" id="UP000274073">
    <property type="component" value="Chromosome"/>
</dbReference>
<organism evidence="2 4">
    <name type="scientific">Chryseobacterium shandongense</name>
    <dbReference type="NCBI Taxonomy" id="1493872"/>
    <lineage>
        <taxon>Bacteria</taxon>
        <taxon>Pseudomonadati</taxon>
        <taxon>Bacteroidota</taxon>
        <taxon>Flavobacteriia</taxon>
        <taxon>Flavobacteriales</taxon>
        <taxon>Weeksellaceae</taxon>
        <taxon>Chryseobacterium group</taxon>
        <taxon>Chryseobacterium</taxon>
    </lineage>
</organism>
<accession>A0AAD0YDS5</accession>
<proteinExistence type="predicted"/>
<dbReference type="AlphaFoldDB" id="A0AAD0YDS5"/>
<reference evidence="4 5" key="1">
    <citation type="submission" date="2018-11" db="EMBL/GenBank/DDBJ databases">
        <title>Proposal to divide the Flavobacteriaceae and reorganize its genera based on Amino Acid Identity values calculated from whole genome sequences.</title>
        <authorList>
            <person name="Nicholson A.C."/>
            <person name="Gulvik C.A."/>
            <person name="Whitney A.M."/>
            <person name="Humrighouse B.W."/>
            <person name="Bell M."/>
            <person name="Holmes B."/>
            <person name="Steigerwalt A.G."/>
            <person name="Villarma A."/>
            <person name="Sheth M."/>
            <person name="Batra D."/>
            <person name="Pryor J."/>
            <person name="Bernardet J.-F."/>
            <person name="Hugo C."/>
            <person name="Kampfer P."/>
            <person name="Newman J."/>
            <person name="McQuiston J.R."/>
        </authorList>
    </citation>
    <scope>NUCLEOTIDE SEQUENCE [LARGE SCALE GENOMIC DNA]</scope>
    <source>
        <strain evidence="2 4">G0207</strain>
        <strain evidence="3 5">H5143</strain>
    </source>
</reference>
<evidence type="ECO:0000313" key="3">
    <source>
        <dbReference type="EMBL" id="AZA96070.1"/>
    </source>
</evidence>
<protein>
    <submittedName>
        <fullName evidence="2">Uncharacterized protein</fullName>
    </submittedName>
</protein>
<dbReference type="EMBL" id="CP033915">
    <property type="protein sequence ID" value="AZA87570.1"/>
    <property type="molecule type" value="Genomic_DNA"/>
</dbReference>
<evidence type="ECO:0000313" key="2">
    <source>
        <dbReference type="EMBL" id="AZA87570.1"/>
    </source>
</evidence>
<gene>
    <name evidence="2" type="ORF">EG349_12585</name>
    <name evidence="3" type="ORF">EG353_11045</name>
</gene>
<keyword evidence="5" id="KW-1185">Reference proteome</keyword>
<feature type="compositionally biased region" description="Basic and acidic residues" evidence="1">
    <location>
        <begin position="339"/>
        <end position="348"/>
    </location>
</feature>
<dbReference type="Proteomes" id="UP000281741">
    <property type="component" value="Chromosome"/>
</dbReference>